<evidence type="ECO:0000313" key="2">
    <source>
        <dbReference type="EMBL" id="CAF0940069.1"/>
    </source>
</evidence>
<evidence type="ECO:0000256" key="1">
    <source>
        <dbReference type="SAM" id="Phobius"/>
    </source>
</evidence>
<dbReference type="AlphaFoldDB" id="A0A814CFB2"/>
<gene>
    <name evidence="2" type="ORF">EDS130_LOCUS11774</name>
</gene>
<keyword evidence="1" id="KW-0812">Transmembrane</keyword>
<dbReference type="Gene3D" id="3.90.470.20">
    <property type="entry name" value="4'-phosphopantetheinyl transferase domain"/>
    <property type="match status" value="1"/>
</dbReference>
<dbReference type="OrthoDB" id="26719at2759"/>
<dbReference type="GO" id="GO:0000287">
    <property type="term" value="F:magnesium ion binding"/>
    <property type="evidence" value="ECO:0007669"/>
    <property type="project" value="InterPro"/>
</dbReference>
<comment type="caution">
    <text evidence="2">The sequence shown here is derived from an EMBL/GenBank/DDBJ whole genome shotgun (WGS) entry which is preliminary data.</text>
</comment>
<feature type="transmembrane region" description="Helical" evidence="1">
    <location>
        <begin position="58"/>
        <end position="79"/>
    </location>
</feature>
<proteinExistence type="predicted"/>
<dbReference type="EMBL" id="CAJNOJ010000043">
    <property type="protein sequence ID" value="CAF0940069.1"/>
    <property type="molecule type" value="Genomic_DNA"/>
</dbReference>
<dbReference type="InterPro" id="IPR037143">
    <property type="entry name" value="4-PPantetheinyl_Trfase_dom_sf"/>
</dbReference>
<evidence type="ECO:0000313" key="3">
    <source>
        <dbReference type="Proteomes" id="UP000663852"/>
    </source>
</evidence>
<sequence length="201" mass="24544">MYRFYFNCHHWKPTRDQWVYANRCLPSREIQRIDEYAYERDRKSNHLFDFNLSHHNQLVSIAGTFAGQIGCDTILYQIYIRRIRTHRKKSEEFLSSMVIERKLREMRENFFRNEIISDTILRINQQLPSDKIRFDEQMIFLNDYDQQLITLCLSTTNPCQLFVELTIDDILHGCTPFDENKQEYFISWERFQTKRQTDIFS</sequence>
<dbReference type="GO" id="GO:0008897">
    <property type="term" value="F:holo-[acyl-carrier-protein] synthase activity"/>
    <property type="evidence" value="ECO:0007669"/>
    <property type="project" value="InterPro"/>
</dbReference>
<accession>A0A814CFB2</accession>
<organism evidence="2 3">
    <name type="scientific">Adineta ricciae</name>
    <name type="common">Rotifer</name>
    <dbReference type="NCBI Taxonomy" id="249248"/>
    <lineage>
        <taxon>Eukaryota</taxon>
        <taxon>Metazoa</taxon>
        <taxon>Spiralia</taxon>
        <taxon>Gnathifera</taxon>
        <taxon>Rotifera</taxon>
        <taxon>Eurotatoria</taxon>
        <taxon>Bdelloidea</taxon>
        <taxon>Adinetida</taxon>
        <taxon>Adinetidae</taxon>
        <taxon>Adineta</taxon>
    </lineage>
</organism>
<reference evidence="2" key="1">
    <citation type="submission" date="2021-02" db="EMBL/GenBank/DDBJ databases">
        <authorList>
            <person name="Nowell W R."/>
        </authorList>
    </citation>
    <scope>NUCLEOTIDE SEQUENCE</scope>
</reference>
<keyword evidence="1" id="KW-0472">Membrane</keyword>
<name>A0A814CFB2_ADIRI</name>
<protein>
    <submittedName>
        <fullName evidence="2">Uncharacterized protein</fullName>
    </submittedName>
</protein>
<dbReference type="Proteomes" id="UP000663852">
    <property type="component" value="Unassembled WGS sequence"/>
</dbReference>
<keyword evidence="1" id="KW-1133">Transmembrane helix</keyword>